<dbReference type="PANTHER" id="PTHR34322:SF2">
    <property type="entry name" value="TRANSPOSASE IS200-LIKE DOMAIN-CONTAINING PROTEIN"/>
    <property type="match status" value="1"/>
</dbReference>
<dbReference type="EMBL" id="MTKP01000121">
    <property type="protein sequence ID" value="RWX48682.1"/>
    <property type="molecule type" value="Genomic_DNA"/>
</dbReference>
<dbReference type="Proteomes" id="UP000288086">
    <property type="component" value="Unassembled WGS sequence"/>
</dbReference>
<feature type="domain" description="Transposase IS200-like" evidence="1">
    <location>
        <begin position="9"/>
        <end position="124"/>
    </location>
</feature>
<sequence length="245" mass="28486">MPRLPRISPIGIPVHVIQRGNNRQACFVSEEDHGAYTGWLKEYSRKYSVEIHAWVMMTNHVHLLCTPRQDGGISQMMQSLGRRYVQYFNSAYRRSGTLWEGRFKSCLVQEERYLLEVYKYIELNPVRAEMVADPGEYTWSSYQVNGLGKISNLCSQHREYLSLGETPQDRQKHYRELFTLHVDNKLLEDIRTNTHKGMALGNDRFKDELATLTGRRLKPKKRGRPVTLFIVYALTSNTVVSLTDL</sequence>
<dbReference type="GO" id="GO:0003677">
    <property type="term" value="F:DNA binding"/>
    <property type="evidence" value="ECO:0007669"/>
    <property type="project" value="InterPro"/>
</dbReference>
<evidence type="ECO:0000259" key="1">
    <source>
        <dbReference type="SMART" id="SM01321"/>
    </source>
</evidence>
<proteinExistence type="predicted"/>
<dbReference type="SMART" id="SM01321">
    <property type="entry name" value="Y1_Tnp"/>
    <property type="match status" value="1"/>
</dbReference>
<dbReference type="Pfam" id="PF01797">
    <property type="entry name" value="Y1_Tnp"/>
    <property type="match status" value="1"/>
</dbReference>
<evidence type="ECO:0000313" key="3">
    <source>
        <dbReference type="Proteomes" id="UP000288086"/>
    </source>
</evidence>
<gene>
    <name evidence="2" type="ORF">VT98_11215</name>
</gene>
<comment type="caution">
    <text evidence="2">The sequence shown here is derived from an EMBL/GenBank/DDBJ whole genome shotgun (WGS) entry which is preliminary data.</text>
</comment>
<dbReference type="InterPro" id="IPR002686">
    <property type="entry name" value="Transposase_17"/>
</dbReference>
<dbReference type="GO" id="GO:0004803">
    <property type="term" value="F:transposase activity"/>
    <property type="evidence" value="ECO:0007669"/>
    <property type="project" value="InterPro"/>
</dbReference>
<accession>A0A444J6H4</accession>
<dbReference type="PANTHER" id="PTHR34322">
    <property type="entry name" value="TRANSPOSASE, Y1_TNP DOMAIN-CONTAINING"/>
    <property type="match status" value="1"/>
</dbReference>
<organism evidence="2 3">
    <name type="scientific">Candidatus Electrothrix communis</name>
    <dbReference type="NCBI Taxonomy" id="1859133"/>
    <lineage>
        <taxon>Bacteria</taxon>
        <taxon>Pseudomonadati</taxon>
        <taxon>Thermodesulfobacteriota</taxon>
        <taxon>Desulfobulbia</taxon>
        <taxon>Desulfobulbales</taxon>
        <taxon>Desulfobulbaceae</taxon>
        <taxon>Candidatus Electrothrix</taxon>
    </lineage>
</organism>
<evidence type="ECO:0000313" key="2">
    <source>
        <dbReference type="EMBL" id="RWX48682.1"/>
    </source>
</evidence>
<dbReference type="AlphaFoldDB" id="A0A444J6H4"/>
<reference evidence="2 3" key="1">
    <citation type="submission" date="2017-01" db="EMBL/GenBank/DDBJ databases">
        <title>The cable genome- insights into the physiology and evolution of filamentous bacteria capable of sulfide oxidation via long distance electron transfer.</title>
        <authorList>
            <person name="Schreiber L."/>
            <person name="Bjerg J.T."/>
            <person name="Boggild A."/>
            <person name="Van De Vossenberg J."/>
            <person name="Meysman F."/>
            <person name="Nielsen L.P."/>
            <person name="Schramm A."/>
            <person name="Kjeldsen K.U."/>
        </authorList>
    </citation>
    <scope>NUCLEOTIDE SEQUENCE [LARGE SCALE GENOMIC DNA]</scope>
    <source>
        <strain evidence="2">A1</strain>
    </source>
</reference>
<keyword evidence="3" id="KW-1185">Reference proteome</keyword>
<dbReference type="GO" id="GO:0006313">
    <property type="term" value="P:DNA transposition"/>
    <property type="evidence" value="ECO:0007669"/>
    <property type="project" value="InterPro"/>
</dbReference>
<protein>
    <submittedName>
        <fullName evidence="2">Putative transposase</fullName>
    </submittedName>
</protein>
<name>A0A444J6H4_9BACT</name>
<dbReference type="InterPro" id="IPR036515">
    <property type="entry name" value="Transposase_17_sf"/>
</dbReference>
<dbReference type="SUPFAM" id="SSF143422">
    <property type="entry name" value="Transposase IS200-like"/>
    <property type="match status" value="1"/>
</dbReference>
<dbReference type="Gene3D" id="3.30.70.1290">
    <property type="entry name" value="Transposase IS200-like"/>
    <property type="match status" value="1"/>
</dbReference>